<dbReference type="Ensembl" id="ENSPMRT00000032315.1">
    <property type="protein sequence ID" value="ENSPMRP00000030469.1"/>
    <property type="gene ID" value="ENSPMRG00000019720.1"/>
</dbReference>
<evidence type="ECO:0000256" key="6">
    <source>
        <dbReference type="ARBA" id="ARBA00040755"/>
    </source>
</evidence>
<evidence type="ECO:0000313" key="7">
    <source>
        <dbReference type="Ensembl" id="ENSPMRP00000030469.1"/>
    </source>
</evidence>
<keyword evidence="4" id="KW-0963">Cytoplasm</keyword>
<evidence type="ECO:0000256" key="4">
    <source>
        <dbReference type="ARBA" id="ARBA00022490"/>
    </source>
</evidence>
<reference evidence="7 8" key="1">
    <citation type="journal article" date="2019" name="Proc. Natl. Acad. Sci. U.S.A.">
        <title>Regulatory changes in pterin and carotenoid genes underlie balanced color polymorphisms in the wall lizard.</title>
        <authorList>
            <person name="Andrade P."/>
            <person name="Pinho C."/>
            <person name="Perez I de Lanuza G."/>
            <person name="Afonso S."/>
            <person name="Brejcha J."/>
            <person name="Rubin C.J."/>
            <person name="Wallerman O."/>
            <person name="Pereira P."/>
            <person name="Sabatino S.J."/>
            <person name="Bellati A."/>
            <person name="Pellitteri-Rosa D."/>
            <person name="Bosakova Z."/>
            <person name="Bunikis I."/>
            <person name="Carretero M.A."/>
            <person name="Feiner N."/>
            <person name="Marsik P."/>
            <person name="Pauperio F."/>
            <person name="Salvi D."/>
            <person name="Soler L."/>
            <person name="While G.M."/>
            <person name="Uller T."/>
            <person name="Font E."/>
            <person name="Andersson L."/>
            <person name="Carneiro M."/>
        </authorList>
    </citation>
    <scope>NUCLEOTIDE SEQUENCE</scope>
</reference>
<sequence length="180" mass="20191">MHGLRLSRNLLSDFCVPKKLNNEEKEYEGGKFATIEHTGETFDAACLEAVAKLYKYFEGSNDQGAKMSVVDPVCITALPADDGSLQLKVKVSLQIPSQFQASPPSPADKSIRIEQRGKMAVFFMTFHGNAKGENYKNYAAQLRSAVGTEKADHKELYIFSSYDPQNKSFWNCHEVSLWKK</sequence>
<comment type="subcellular location">
    <subcellularLocation>
        <location evidence="1">Cytoplasm</location>
    </subcellularLocation>
</comment>
<dbReference type="PANTHER" id="PTHR11220">
    <property type="entry name" value="HEME-BINDING PROTEIN-RELATED"/>
    <property type="match status" value="1"/>
</dbReference>
<reference evidence="7" key="2">
    <citation type="submission" date="2025-08" db="UniProtKB">
        <authorList>
            <consortium name="Ensembl"/>
        </authorList>
    </citation>
    <scope>IDENTIFICATION</scope>
</reference>
<protein>
    <recommendedName>
        <fullName evidence="6">Heme-binding protein 1</fullName>
    </recommendedName>
</protein>
<proteinExistence type="inferred from homology"/>
<dbReference type="AlphaFoldDB" id="A0A670K488"/>
<dbReference type="Pfam" id="PF04832">
    <property type="entry name" value="SOUL"/>
    <property type="match status" value="1"/>
</dbReference>
<accession>A0A670K488</accession>
<dbReference type="SUPFAM" id="SSF55136">
    <property type="entry name" value="Probable bacterial effector-binding domain"/>
    <property type="match status" value="1"/>
</dbReference>
<dbReference type="Proteomes" id="UP000472272">
    <property type="component" value="Chromosome 10"/>
</dbReference>
<organism evidence="7 8">
    <name type="scientific">Podarcis muralis</name>
    <name type="common">Wall lizard</name>
    <name type="synonym">Lacerta muralis</name>
    <dbReference type="NCBI Taxonomy" id="64176"/>
    <lineage>
        <taxon>Eukaryota</taxon>
        <taxon>Metazoa</taxon>
        <taxon>Chordata</taxon>
        <taxon>Craniata</taxon>
        <taxon>Vertebrata</taxon>
        <taxon>Euteleostomi</taxon>
        <taxon>Lepidosauria</taxon>
        <taxon>Squamata</taxon>
        <taxon>Bifurcata</taxon>
        <taxon>Unidentata</taxon>
        <taxon>Episquamata</taxon>
        <taxon>Laterata</taxon>
        <taxon>Lacertibaenia</taxon>
        <taxon>Lacertidae</taxon>
        <taxon>Podarcis</taxon>
    </lineage>
</organism>
<evidence type="ECO:0000256" key="2">
    <source>
        <dbReference type="ARBA" id="ARBA00009817"/>
    </source>
</evidence>
<dbReference type="GO" id="GO:0005737">
    <property type="term" value="C:cytoplasm"/>
    <property type="evidence" value="ECO:0007669"/>
    <property type="project" value="UniProtKB-SubCell"/>
</dbReference>
<reference evidence="7" key="3">
    <citation type="submission" date="2025-09" db="UniProtKB">
        <authorList>
            <consortium name="Ensembl"/>
        </authorList>
    </citation>
    <scope>IDENTIFICATION</scope>
</reference>
<evidence type="ECO:0000256" key="5">
    <source>
        <dbReference type="ARBA" id="ARBA00037673"/>
    </source>
</evidence>
<dbReference type="GO" id="GO:0020037">
    <property type="term" value="F:heme binding"/>
    <property type="evidence" value="ECO:0007669"/>
    <property type="project" value="TreeGrafter"/>
</dbReference>
<name>A0A670K488_PODMU</name>
<dbReference type="GeneTree" id="ENSGT01000000214806"/>
<dbReference type="OMA" id="AYEERTY"/>
<comment type="subunit">
    <text evidence="3">Monomer.</text>
</comment>
<dbReference type="PANTHER" id="PTHR11220:SF22">
    <property type="entry name" value="HEME-BINDING PROTEIN 1"/>
    <property type="match status" value="1"/>
</dbReference>
<comment type="function">
    <text evidence="5">May bind free porphyrinogens that may be present in the cell and thus facilitate removal of these potentially toxic compound. Binds with a high affinity to one molecule of heme or porphyrins. It binds metalloporphyrins, free porphyrins and N-methylprotoporphyrin with similar affinities.</text>
</comment>
<evidence type="ECO:0000256" key="1">
    <source>
        <dbReference type="ARBA" id="ARBA00004496"/>
    </source>
</evidence>
<evidence type="ECO:0000256" key="3">
    <source>
        <dbReference type="ARBA" id="ARBA00011245"/>
    </source>
</evidence>
<dbReference type="InterPro" id="IPR006917">
    <property type="entry name" value="SOUL_heme-bd"/>
</dbReference>
<evidence type="ECO:0000313" key="8">
    <source>
        <dbReference type="Proteomes" id="UP000472272"/>
    </source>
</evidence>
<comment type="similarity">
    <text evidence="2">Belongs to the HEBP family.</text>
</comment>
<dbReference type="InterPro" id="IPR011256">
    <property type="entry name" value="Reg_factor_effector_dom_sf"/>
</dbReference>
<keyword evidence="8" id="KW-1185">Reference proteome</keyword>
<dbReference type="Gene3D" id="3.20.80.10">
    <property type="entry name" value="Regulatory factor, effector binding domain"/>
    <property type="match status" value="1"/>
</dbReference>